<evidence type="ECO:0000313" key="1">
    <source>
        <dbReference type="EMBL" id="KRN65013.1"/>
    </source>
</evidence>
<protein>
    <submittedName>
        <fullName evidence="1">Uncharacterized protein</fullName>
    </submittedName>
</protein>
<name>A0A0R2IQR3_9LACO</name>
<dbReference type="PATRIC" id="fig|319652.3.peg.527"/>
<dbReference type="OrthoDB" id="2155584at2"/>
<dbReference type="RefSeq" id="WP_057752659.1">
    <property type="nucleotide sequence ID" value="NZ_BJVH01000012.1"/>
</dbReference>
<evidence type="ECO:0000313" key="2">
    <source>
        <dbReference type="Proteomes" id="UP000051568"/>
    </source>
</evidence>
<dbReference type="AlphaFoldDB" id="A0A0R2IQR3"/>
<organism evidence="1 2">
    <name type="scientific">Pediococcus cellicola</name>
    <dbReference type="NCBI Taxonomy" id="319652"/>
    <lineage>
        <taxon>Bacteria</taxon>
        <taxon>Bacillati</taxon>
        <taxon>Bacillota</taxon>
        <taxon>Bacilli</taxon>
        <taxon>Lactobacillales</taxon>
        <taxon>Lactobacillaceae</taxon>
        <taxon>Pediococcus</taxon>
    </lineage>
</organism>
<sequence>MDTVHFEKLNELHEVVERRTMSRFKQVLDNAQTIDKTDICPSTTFYIHDTSHWNTDYNSIVFDMHRGVHKTKRTSKQLINMFIRENESNFLLMQAMGRFLKIRSGWPYVFGNTQFVQTSGASKLSTNWIAVHHLKDIYHDHDDEKRLFLLFKEGFRLNIRLDFKQLHNRMTKVRQYYDLQMNLTKYFSEQFNTKLSFSTPDSYLFTRMPESPRLPYSEYDSSRELVKYLMFFVQHSFDPEYIDENQLDDFYEQAVKDKGVL</sequence>
<comment type="caution">
    <text evidence="1">The sequence shown here is derived from an EMBL/GenBank/DDBJ whole genome shotgun (WGS) entry which is preliminary data.</text>
</comment>
<accession>A0A0R2IQR3</accession>
<dbReference type="Proteomes" id="UP000051568">
    <property type="component" value="Unassembled WGS sequence"/>
</dbReference>
<keyword evidence="2" id="KW-1185">Reference proteome</keyword>
<dbReference type="EMBL" id="JQBR01000013">
    <property type="protein sequence ID" value="KRN65013.1"/>
    <property type="molecule type" value="Genomic_DNA"/>
</dbReference>
<gene>
    <name evidence="1" type="ORF">IV80_GL000521</name>
</gene>
<reference evidence="1 2" key="1">
    <citation type="journal article" date="2015" name="Genome Announc.">
        <title>Expanding the biotechnology potential of lactobacilli through comparative genomics of 213 strains and associated genera.</title>
        <authorList>
            <person name="Sun Z."/>
            <person name="Harris H.M."/>
            <person name="McCann A."/>
            <person name="Guo C."/>
            <person name="Argimon S."/>
            <person name="Zhang W."/>
            <person name="Yang X."/>
            <person name="Jeffery I.B."/>
            <person name="Cooney J.C."/>
            <person name="Kagawa T.F."/>
            <person name="Liu W."/>
            <person name="Song Y."/>
            <person name="Salvetti E."/>
            <person name="Wrobel A."/>
            <person name="Rasinkangas P."/>
            <person name="Parkhill J."/>
            <person name="Rea M.C."/>
            <person name="O'Sullivan O."/>
            <person name="Ritari J."/>
            <person name="Douillard F.P."/>
            <person name="Paul Ross R."/>
            <person name="Yang R."/>
            <person name="Briner A.E."/>
            <person name="Felis G.E."/>
            <person name="de Vos W.M."/>
            <person name="Barrangou R."/>
            <person name="Klaenhammer T.R."/>
            <person name="Caufield P.W."/>
            <person name="Cui Y."/>
            <person name="Zhang H."/>
            <person name="O'Toole P.W."/>
        </authorList>
    </citation>
    <scope>NUCLEOTIDE SEQUENCE [LARGE SCALE GENOMIC DNA]</scope>
    <source>
        <strain evidence="1 2">DSM 17757</strain>
    </source>
</reference>
<proteinExistence type="predicted"/>